<dbReference type="EnsemblProtists" id="PYU1_T003587">
    <property type="protein sequence ID" value="PYU1_T003587"/>
    <property type="gene ID" value="PYU1_G003577"/>
</dbReference>
<keyword evidence="1" id="KW-0472">Membrane</keyword>
<dbReference type="HOGENOM" id="CLU_1221786_0_0_1"/>
<reference evidence="2" key="3">
    <citation type="submission" date="2015-02" db="UniProtKB">
        <authorList>
            <consortium name="EnsemblProtists"/>
        </authorList>
    </citation>
    <scope>IDENTIFICATION</scope>
    <source>
        <strain evidence="2">DAOM BR144</strain>
    </source>
</reference>
<keyword evidence="3" id="KW-1185">Reference proteome</keyword>
<dbReference type="VEuPathDB" id="FungiDB:PYU1_G003577"/>
<keyword evidence="1" id="KW-1133">Transmembrane helix</keyword>
<accession>K3WF46</accession>
<feature type="transmembrane region" description="Helical" evidence="1">
    <location>
        <begin position="116"/>
        <end position="141"/>
    </location>
</feature>
<dbReference type="AlphaFoldDB" id="K3WF46"/>
<dbReference type="Proteomes" id="UP000019132">
    <property type="component" value="Unassembled WGS sequence"/>
</dbReference>
<dbReference type="EMBL" id="GL376638">
    <property type="status" value="NOT_ANNOTATED_CDS"/>
    <property type="molecule type" value="Genomic_DNA"/>
</dbReference>
<feature type="transmembrane region" description="Helical" evidence="1">
    <location>
        <begin position="147"/>
        <end position="170"/>
    </location>
</feature>
<reference evidence="3" key="1">
    <citation type="journal article" date="2010" name="Genome Biol.">
        <title>Genome sequence of the necrotrophic plant pathogen Pythium ultimum reveals original pathogenicity mechanisms and effector repertoire.</title>
        <authorList>
            <person name="Levesque C.A."/>
            <person name="Brouwer H."/>
            <person name="Cano L."/>
            <person name="Hamilton J.P."/>
            <person name="Holt C."/>
            <person name="Huitema E."/>
            <person name="Raffaele S."/>
            <person name="Robideau G.P."/>
            <person name="Thines M."/>
            <person name="Win J."/>
            <person name="Zerillo M.M."/>
            <person name="Beakes G.W."/>
            <person name="Boore J.L."/>
            <person name="Busam D."/>
            <person name="Dumas B."/>
            <person name="Ferriera S."/>
            <person name="Fuerstenberg S.I."/>
            <person name="Gachon C.M."/>
            <person name="Gaulin E."/>
            <person name="Govers F."/>
            <person name="Grenville-Briggs L."/>
            <person name="Horner N."/>
            <person name="Hostetler J."/>
            <person name="Jiang R.H."/>
            <person name="Johnson J."/>
            <person name="Krajaejun T."/>
            <person name="Lin H."/>
            <person name="Meijer H.J."/>
            <person name="Moore B."/>
            <person name="Morris P."/>
            <person name="Phuntmart V."/>
            <person name="Puiu D."/>
            <person name="Shetty J."/>
            <person name="Stajich J.E."/>
            <person name="Tripathy S."/>
            <person name="Wawra S."/>
            <person name="van West P."/>
            <person name="Whitty B.R."/>
            <person name="Coutinho P.M."/>
            <person name="Henrissat B."/>
            <person name="Martin F."/>
            <person name="Thomas P.D."/>
            <person name="Tyler B.M."/>
            <person name="De Vries R.P."/>
            <person name="Kamoun S."/>
            <person name="Yandell M."/>
            <person name="Tisserat N."/>
            <person name="Buell C.R."/>
        </authorList>
    </citation>
    <scope>NUCLEOTIDE SEQUENCE</scope>
    <source>
        <strain evidence="3">DAOM:BR144</strain>
    </source>
</reference>
<evidence type="ECO:0000313" key="2">
    <source>
        <dbReference type="EnsemblProtists" id="PYU1_T003587"/>
    </source>
</evidence>
<keyword evidence="1" id="KW-0812">Transmembrane</keyword>
<proteinExistence type="predicted"/>
<sequence>MPRFTSTKTSKQGTYQIPSLDNLSPRNNYVTIQTPGVVAGESLDNQDVYTCLTPTHEKDSAVCCENAHEDEVYVNDSNGLRMHAWSSALNERKLSASYFWFARCCPCIACSFKCGVLSYFISQATLIALWLLLGATLWSYLTGNGDSIQWTVAAIIFSIVQTVCIASRIASLRAKVRARFAIPGSLKHDLQLAAFHPTHSIFQMGKHLACDRVHPCSAPTMLPAYEV</sequence>
<dbReference type="eggNOG" id="ENOG502RX14">
    <property type="taxonomic scope" value="Eukaryota"/>
</dbReference>
<name>K3WF46_GLOUD</name>
<dbReference type="InParanoid" id="K3WF46"/>
<organism evidence="2 3">
    <name type="scientific">Globisporangium ultimum (strain ATCC 200006 / CBS 805.95 / DAOM BR144)</name>
    <name type="common">Pythium ultimum</name>
    <dbReference type="NCBI Taxonomy" id="431595"/>
    <lineage>
        <taxon>Eukaryota</taxon>
        <taxon>Sar</taxon>
        <taxon>Stramenopiles</taxon>
        <taxon>Oomycota</taxon>
        <taxon>Peronosporomycetes</taxon>
        <taxon>Pythiales</taxon>
        <taxon>Pythiaceae</taxon>
        <taxon>Globisporangium</taxon>
    </lineage>
</organism>
<reference evidence="3" key="2">
    <citation type="submission" date="2010-04" db="EMBL/GenBank/DDBJ databases">
        <authorList>
            <person name="Buell R."/>
            <person name="Hamilton J."/>
            <person name="Hostetler J."/>
        </authorList>
    </citation>
    <scope>NUCLEOTIDE SEQUENCE [LARGE SCALE GENOMIC DNA]</scope>
    <source>
        <strain evidence="3">DAOM:BR144</strain>
    </source>
</reference>
<evidence type="ECO:0000313" key="3">
    <source>
        <dbReference type="Proteomes" id="UP000019132"/>
    </source>
</evidence>
<evidence type="ECO:0000256" key="1">
    <source>
        <dbReference type="SAM" id="Phobius"/>
    </source>
</evidence>
<protein>
    <submittedName>
        <fullName evidence="2">Uncharacterized protein</fullName>
    </submittedName>
</protein>